<evidence type="ECO:0000259" key="5">
    <source>
        <dbReference type="PROSITE" id="PS50893"/>
    </source>
</evidence>
<accession>A0A518CR18</accession>
<dbReference type="SMART" id="SM00382">
    <property type="entry name" value="AAA"/>
    <property type="match status" value="1"/>
</dbReference>
<dbReference type="SUPFAM" id="SSF52540">
    <property type="entry name" value="P-loop containing nucleoside triphosphate hydrolases"/>
    <property type="match status" value="1"/>
</dbReference>
<dbReference type="PANTHER" id="PTHR42798">
    <property type="entry name" value="LIPOPROTEIN-RELEASING SYSTEM ATP-BINDING PROTEIN LOLD"/>
    <property type="match status" value="1"/>
</dbReference>
<dbReference type="OrthoDB" id="273392at2"/>
<dbReference type="Proteomes" id="UP000317178">
    <property type="component" value="Chromosome"/>
</dbReference>
<dbReference type="AlphaFoldDB" id="A0A518CR18"/>
<dbReference type="GO" id="GO:0016887">
    <property type="term" value="F:ATP hydrolysis activity"/>
    <property type="evidence" value="ECO:0007669"/>
    <property type="project" value="InterPro"/>
</dbReference>
<dbReference type="InterPro" id="IPR017911">
    <property type="entry name" value="MacB-like_ATP-bd"/>
</dbReference>
<evidence type="ECO:0000313" key="6">
    <source>
        <dbReference type="EMBL" id="QDU81667.1"/>
    </source>
</evidence>
<dbReference type="InterPro" id="IPR003593">
    <property type="entry name" value="AAA+_ATPase"/>
</dbReference>
<feature type="domain" description="ABC transporter" evidence="5">
    <location>
        <begin position="7"/>
        <end position="236"/>
    </location>
</feature>
<keyword evidence="1" id="KW-0813">Transport</keyword>
<dbReference type="PROSITE" id="PS00211">
    <property type="entry name" value="ABC_TRANSPORTER_1"/>
    <property type="match status" value="1"/>
</dbReference>
<evidence type="ECO:0000256" key="3">
    <source>
        <dbReference type="ARBA" id="ARBA00022840"/>
    </source>
</evidence>
<dbReference type="InterPro" id="IPR027417">
    <property type="entry name" value="P-loop_NTPase"/>
</dbReference>
<dbReference type="PANTHER" id="PTHR42798:SF2">
    <property type="entry name" value="ABC TRANSPORTER ATP-BINDING PROTEIN MG467-RELATED"/>
    <property type="match status" value="1"/>
</dbReference>
<dbReference type="CDD" id="cd03255">
    <property type="entry name" value="ABC_MJ0796_LolCDE_FtsE"/>
    <property type="match status" value="1"/>
</dbReference>
<dbReference type="Pfam" id="PF00005">
    <property type="entry name" value="ABC_tran"/>
    <property type="match status" value="1"/>
</dbReference>
<dbReference type="GO" id="GO:0005524">
    <property type="term" value="F:ATP binding"/>
    <property type="evidence" value="ECO:0007669"/>
    <property type="project" value="UniProtKB-KW"/>
</dbReference>
<gene>
    <name evidence="6" type="ORF">Pla110_34110</name>
</gene>
<dbReference type="EMBL" id="CP036281">
    <property type="protein sequence ID" value="QDU81667.1"/>
    <property type="molecule type" value="Genomic_DNA"/>
</dbReference>
<evidence type="ECO:0000256" key="4">
    <source>
        <dbReference type="ARBA" id="ARBA00038388"/>
    </source>
</evidence>
<keyword evidence="2" id="KW-0547">Nucleotide-binding</keyword>
<protein>
    <submittedName>
        <fullName evidence="6">Putative ABC transporter ATP-binding protein</fullName>
    </submittedName>
</protein>
<dbReference type="Gene3D" id="3.40.50.300">
    <property type="entry name" value="P-loop containing nucleotide triphosphate hydrolases"/>
    <property type="match status" value="1"/>
</dbReference>
<dbReference type="InterPro" id="IPR003439">
    <property type="entry name" value="ABC_transporter-like_ATP-bd"/>
</dbReference>
<evidence type="ECO:0000313" key="7">
    <source>
        <dbReference type="Proteomes" id="UP000317178"/>
    </source>
</evidence>
<keyword evidence="7" id="KW-1185">Reference proteome</keyword>
<dbReference type="InterPro" id="IPR017871">
    <property type="entry name" value="ABC_transporter-like_CS"/>
</dbReference>
<organism evidence="6 7">
    <name type="scientific">Polystyrenella longa</name>
    <dbReference type="NCBI Taxonomy" id="2528007"/>
    <lineage>
        <taxon>Bacteria</taxon>
        <taxon>Pseudomonadati</taxon>
        <taxon>Planctomycetota</taxon>
        <taxon>Planctomycetia</taxon>
        <taxon>Planctomycetales</taxon>
        <taxon>Planctomycetaceae</taxon>
        <taxon>Polystyrenella</taxon>
    </lineage>
</organism>
<evidence type="ECO:0000256" key="1">
    <source>
        <dbReference type="ARBA" id="ARBA00022448"/>
    </source>
</evidence>
<keyword evidence="3 6" id="KW-0067">ATP-binding</keyword>
<name>A0A518CR18_9PLAN</name>
<dbReference type="GO" id="GO:0098796">
    <property type="term" value="C:membrane protein complex"/>
    <property type="evidence" value="ECO:0007669"/>
    <property type="project" value="UniProtKB-ARBA"/>
</dbReference>
<dbReference type="GO" id="GO:0022857">
    <property type="term" value="F:transmembrane transporter activity"/>
    <property type="evidence" value="ECO:0007669"/>
    <property type="project" value="UniProtKB-ARBA"/>
</dbReference>
<proteinExistence type="inferred from homology"/>
<dbReference type="KEGG" id="plon:Pla110_34110"/>
<comment type="similarity">
    <text evidence="4">Belongs to the ABC transporter superfamily. Macrolide exporter (TC 3.A.1.122) family.</text>
</comment>
<dbReference type="RefSeq" id="WP_144997208.1">
    <property type="nucleotide sequence ID" value="NZ_CP036281.1"/>
</dbReference>
<sequence length="238" mass="25941">MSAETIISIENVSKTFFMGDVKVPVLHEINLQIKQGDFVVIVGPSGSGKSTLLNLIGGLDRPTTGKIWFDRPEQQVSSFTDPQLTAYRREHVGFVFQFYNLVPTLTATENVQIASELSQEGMDPAGALELVGLEHRVEHFPSQMSGGEQQRVAIARAIAKNPRLLLCDEPTGALDLSTGRSILGVLHKLNQELGKTVVLITHNSAISEMATRTVHIGSGTIASMTENEHPISPEEISW</sequence>
<evidence type="ECO:0000256" key="2">
    <source>
        <dbReference type="ARBA" id="ARBA00022741"/>
    </source>
</evidence>
<dbReference type="PROSITE" id="PS50893">
    <property type="entry name" value="ABC_TRANSPORTER_2"/>
    <property type="match status" value="1"/>
</dbReference>
<reference evidence="6 7" key="1">
    <citation type="submission" date="2019-02" db="EMBL/GenBank/DDBJ databases">
        <title>Deep-cultivation of Planctomycetes and their phenomic and genomic characterization uncovers novel biology.</title>
        <authorList>
            <person name="Wiegand S."/>
            <person name="Jogler M."/>
            <person name="Boedeker C."/>
            <person name="Pinto D."/>
            <person name="Vollmers J."/>
            <person name="Rivas-Marin E."/>
            <person name="Kohn T."/>
            <person name="Peeters S.H."/>
            <person name="Heuer A."/>
            <person name="Rast P."/>
            <person name="Oberbeckmann S."/>
            <person name="Bunk B."/>
            <person name="Jeske O."/>
            <person name="Meyerdierks A."/>
            <person name="Storesund J.E."/>
            <person name="Kallscheuer N."/>
            <person name="Luecker S."/>
            <person name="Lage O.M."/>
            <person name="Pohl T."/>
            <person name="Merkel B.J."/>
            <person name="Hornburger P."/>
            <person name="Mueller R.-W."/>
            <person name="Bruemmer F."/>
            <person name="Labrenz M."/>
            <person name="Spormann A.M."/>
            <person name="Op den Camp H."/>
            <person name="Overmann J."/>
            <person name="Amann R."/>
            <person name="Jetten M.S.M."/>
            <person name="Mascher T."/>
            <person name="Medema M.H."/>
            <person name="Devos D.P."/>
            <person name="Kaster A.-K."/>
            <person name="Ovreas L."/>
            <person name="Rohde M."/>
            <person name="Galperin M.Y."/>
            <person name="Jogler C."/>
        </authorList>
    </citation>
    <scope>NUCLEOTIDE SEQUENCE [LARGE SCALE GENOMIC DNA]</scope>
    <source>
        <strain evidence="6 7">Pla110</strain>
    </source>
</reference>
<dbReference type="FunFam" id="3.40.50.300:FF:000032">
    <property type="entry name" value="Export ABC transporter ATP-binding protein"/>
    <property type="match status" value="1"/>
</dbReference>